<proteinExistence type="predicted"/>
<evidence type="ECO:0000313" key="3">
    <source>
        <dbReference type="Proteomes" id="UP000193560"/>
    </source>
</evidence>
<comment type="caution">
    <text evidence="2">The sequence shown here is derived from an EMBL/GenBank/DDBJ whole genome shotgun (WGS) entry which is preliminary data.</text>
</comment>
<keyword evidence="3" id="KW-1185">Reference proteome</keyword>
<keyword evidence="1" id="KW-1133">Transmembrane helix</keyword>
<evidence type="ECO:0000256" key="1">
    <source>
        <dbReference type="SAM" id="Phobius"/>
    </source>
</evidence>
<dbReference type="Proteomes" id="UP000193560">
    <property type="component" value="Unassembled WGS sequence"/>
</dbReference>
<dbReference type="EMBL" id="MCGE01000006">
    <property type="protein sequence ID" value="ORZ20293.1"/>
    <property type="molecule type" value="Genomic_DNA"/>
</dbReference>
<gene>
    <name evidence="2" type="ORF">BCR42DRAFT_408423</name>
</gene>
<dbReference type="AlphaFoldDB" id="A0A1X2IPT2"/>
<evidence type="ECO:0000313" key="2">
    <source>
        <dbReference type="EMBL" id="ORZ20293.1"/>
    </source>
</evidence>
<sequence>MIGSQIRVCAPSLFVFPRSRRFGHMRRHLFYVHIYFFSHESMVSFFIFFHGALLNNQNHLNQLNNMVYIKIAFFFQYKVVLRPGCGK</sequence>
<accession>A0A1X2IPT2</accession>
<organism evidence="2 3">
    <name type="scientific">Absidia repens</name>
    <dbReference type="NCBI Taxonomy" id="90262"/>
    <lineage>
        <taxon>Eukaryota</taxon>
        <taxon>Fungi</taxon>
        <taxon>Fungi incertae sedis</taxon>
        <taxon>Mucoromycota</taxon>
        <taxon>Mucoromycotina</taxon>
        <taxon>Mucoromycetes</taxon>
        <taxon>Mucorales</taxon>
        <taxon>Cunninghamellaceae</taxon>
        <taxon>Absidia</taxon>
    </lineage>
</organism>
<protein>
    <submittedName>
        <fullName evidence="2">Uncharacterized protein</fullName>
    </submittedName>
</protein>
<keyword evidence="1" id="KW-0812">Transmembrane</keyword>
<name>A0A1X2IPT2_9FUNG</name>
<reference evidence="2 3" key="1">
    <citation type="submission" date="2016-07" db="EMBL/GenBank/DDBJ databases">
        <title>Pervasive Adenine N6-methylation of Active Genes in Fungi.</title>
        <authorList>
            <consortium name="DOE Joint Genome Institute"/>
            <person name="Mondo S.J."/>
            <person name="Dannebaum R.O."/>
            <person name="Kuo R.C."/>
            <person name="Labutti K."/>
            <person name="Haridas S."/>
            <person name="Kuo A."/>
            <person name="Salamov A."/>
            <person name="Ahrendt S.R."/>
            <person name="Lipzen A."/>
            <person name="Sullivan W."/>
            <person name="Andreopoulos W.B."/>
            <person name="Clum A."/>
            <person name="Lindquist E."/>
            <person name="Daum C."/>
            <person name="Ramamoorthy G.K."/>
            <person name="Gryganskyi A."/>
            <person name="Culley D."/>
            <person name="Magnuson J.K."/>
            <person name="James T.Y."/>
            <person name="O'Malley M.A."/>
            <person name="Stajich J.E."/>
            <person name="Spatafora J.W."/>
            <person name="Visel A."/>
            <person name="Grigoriev I.V."/>
        </authorList>
    </citation>
    <scope>NUCLEOTIDE SEQUENCE [LARGE SCALE GENOMIC DNA]</scope>
    <source>
        <strain evidence="2 3">NRRL 1336</strain>
    </source>
</reference>
<feature type="transmembrane region" description="Helical" evidence="1">
    <location>
        <begin position="29"/>
        <end position="53"/>
    </location>
</feature>
<keyword evidence="1" id="KW-0472">Membrane</keyword>